<feature type="transmembrane region" description="Helical" evidence="6">
    <location>
        <begin position="71"/>
        <end position="88"/>
    </location>
</feature>
<evidence type="ECO:0000256" key="2">
    <source>
        <dbReference type="ARBA" id="ARBA00022475"/>
    </source>
</evidence>
<feature type="transmembrane region" description="Helical" evidence="6">
    <location>
        <begin position="147"/>
        <end position="170"/>
    </location>
</feature>
<dbReference type="RefSeq" id="WP_214505967.1">
    <property type="nucleotide sequence ID" value="NZ_JAHEPS010000001.1"/>
</dbReference>
<evidence type="ECO:0000313" key="7">
    <source>
        <dbReference type="EMBL" id="MBT1443808.1"/>
    </source>
</evidence>
<keyword evidence="2" id="KW-1003">Cell membrane</keyword>
<accession>A0ABS5V011</accession>
<reference evidence="7 8" key="1">
    <citation type="submission" date="2021-05" db="EMBL/GenBank/DDBJ databases">
        <title>Shewanella sp. JM162201.</title>
        <authorList>
            <person name="Xu S."/>
            <person name="Li A."/>
        </authorList>
    </citation>
    <scope>NUCLEOTIDE SEQUENCE [LARGE SCALE GENOMIC DNA]</scope>
    <source>
        <strain evidence="7 8">JM162201</strain>
    </source>
</reference>
<name>A0ABS5V011_9GAMM</name>
<feature type="transmembrane region" description="Helical" evidence="6">
    <location>
        <begin position="182"/>
        <end position="203"/>
    </location>
</feature>
<comment type="subcellular location">
    <subcellularLocation>
        <location evidence="1">Cell membrane</location>
        <topology evidence="1">Multi-pass membrane protein</topology>
    </subcellularLocation>
</comment>
<proteinExistence type="predicted"/>
<dbReference type="PANTHER" id="PTHR30086">
    <property type="entry name" value="ARGININE EXPORTER PROTEIN ARGO"/>
    <property type="match status" value="1"/>
</dbReference>
<gene>
    <name evidence="7" type="ORF">KJI95_04605</name>
</gene>
<dbReference type="Pfam" id="PF01810">
    <property type="entry name" value="LysE"/>
    <property type="match status" value="1"/>
</dbReference>
<sequence>METAFLQGIMIGASLIIAVGAQNAFVLKQSIMRSHSLPIALTCSVIDALMIAAGVAGLGSIIMAFPALKHAATFGGAAFLLWYGTNALKASFNAKEMDLSKAKGAGSLKTALMTTLAISFLNPHLYLDTVVLLGSISTQFSGEARQWFGAGAILASFIWFFSLSFGARLMAPMFAKPAAWRYLDRFIFVTMYSIAIALLWPYAKALLQ</sequence>
<evidence type="ECO:0000256" key="4">
    <source>
        <dbReference type="ARBA" id="ARBA00022989"/>
    </source>
</evidence>
<feature type="transmembrane region" description="Helical" evidence="6">
    <location>
        <begin position="108"/>
        <end position="127"/>
    </location>
</feature>
<keyword evidence="4 6" id="KW-1133">Transmembrane helix</keyword>
<evidence type="ECO:0000256" key="3">
    <source>
        <dbReference type="ARBA" id="ARBA00022692"/>
    </source>
</evidence>
<evidence type="ECO:0000256" key="6">
    <source>
        <dbReference type="SAM" id="Phobius"/>
    </source>
</evidence>
<keyword evidence="5 6" id="KW-0472">Membrane</keyword>
<keyword evidence="3 6" id="KW-0812">Transmembrane</keyword>
<feature type="transmembrane region" description="Helical" evidence="6">
    <location>
        <begin position="39"/>
        <end position="65"/>
    </location>
</feature>
<evidence type="ECO:0000313" key="8">
    <source>
        <dbReference type="Proteomes" id="UP001195903"/>
    </source>
</evidence>
<evidence type="ECO:0000256" key="5">
    <source>
        <dbReference type="ARBA" id="ARBA00023136"/>
    </source>
</evidence>
<dbReference type="InterPro" id="IPR001123">
    <property type="entry name" value="LeuE-type"/>
</dbReference>
<dbReference type="PANTHER" id="PTHR30086:SF20">
    <property type="entry name" value="ARGININE EXPORTER PROTEIN ARGO-RELATED"/>
    <property type="match status" value="1"/>
</dbReference>
<keyword evidence="8" id="KW-1185">Reference proteome</keyword>
<dbReference type="Proteomes" id="UP001195903">
    <property type="component" value="Unassembled WGS sequence"/>
</dbReference>
<feature type="transmembrane region" description="Helical" evidence="6">
    <location>
        <begin position="6"/>
        <end position="27"/>
    </location>
</feature>
<dbReference type="EMBL" id="JAHEPS010000001">
    <property type="protein sequence ID" value="MBT1443808.1"/>
    <property type="molecule type" value="Genomic_DNA"/>
</dbReference>
<protein>
    <submittedName>
        <fullName evidence="7">LysE/ArgO family amino acid transporter</fullName>
    </submittedName>
</protein>
<evidence type="ECO:0000256" key="1">
    <source>
        <dbReference type="ARBA" id="ARBA00004651"/>
    </source>
</evidence>
<comment type="caution">
    <text evidence="7">The sequence shown here is derived from an EMBL/GenBank/DDBJ whole genome shotgun (WGS) entry which is preliminary data.</text>
</comment>
<organism evidence="7 8">
    <name type="scientific">Shewanella jiangmenensis</name>
    <dbReference type="NCBI Taxonomy" id="2837387"/>
    <lineage>
        <taxon>Bacteria</taxon>
        <taxon>Pseudomonadati</taxon>
        <taxon>Pseudomonadota</taxon>
        <taxon>Gammaproteobacteria</taxon>
        <taxon>Alteromonadales</taxon>
        <taxon>Shewanellaceae</taxon>
        <taxon>Shewanella</taxon>
    </lineage>
</organism>